<dbReference type="EC" id="5.4.99.25" evidence="5"/>
<keyword evidence="9" id="KW-1185">Reference proteome</keyword>
<sequence length="299" mass="33874">MNGILPVWKPPNCTSHDVVAKVRRLAKQVKVGHTGTLDPAAQGVLPLCLGRATRVVEYVQNLPKTYEGVLTLGIATDTQDQEGKVTRREPVRHVSKDKVIDVFRRFQGEIEQIPPMYSAVKVKGRRLYDWAREGKEIKRQARKVYIYRLELVHIRDGNFPQVKFVVQCSKGTYVRTLCVDVGRALGYPAHLSHLVRLKSGPYSREECVTLTQLEDTPVDLWPSRWLKPIDSGLVHFPAHTVPLEDRLAVVNGRPIPLPEGHYQPGTLLRVYTVSEFLALYKCDRTGKRARPVKVFAGNR</sequence>
<evidence type="ECO:0000259" key="6">
    <source>
        <dbReference type="Pfam" id="PF01509"/>
    </source>
</evidence>
<organism evidence="8 9">
    <name type="scientific">Novibacillus thermophilus</name>
    <dbReference type="NCBI Taxonomy" id="1471761"/>
    <lineage>
        <taxon>Bacteria</taxon>
        <taxon>Bacillati</taxon>
        <taxon>Bacillota</taxon>
        <taxon>Bacilli</taxon>
        <taxon>Bacillales</taxon>
        <taxon>Thermoactinomycetaceae</taxon>
        <taxon>Novibacillus</taxon>
    </lineage>
</organism>
<feature type="active site" description="Nucleophile" evidence="5">
    <location>
        <position position="38"/>
    </location>
</feature>
<dbReference type="AlphaFoldDB" id="A0A1U9K9W0"/>
<reference evidence="8 9" key="1">
    <citation type="journal article" date="2015" name="Int. J. Syst. Evol. Microbiol.">
        <title>Novibacillus thermophilus gen. nov., sp. nov., a Gram-staining-negative and moderately thermophilic member of the family Thermoactinomycetaceae.</title>
        <authorList>
            <person name="Yang G."/>
            <person name="Chen J."/>
            <person name="Zhou S."/>
        </authorList>
    </citation>
    <scope>NUCLEOTIDE SEQUENCE [LARGE SCALE GENOMIC DNA]</scope>
    <source>
        <strain evidence="8 9">SG-1</strain>
    </source>
</reference>
<dbReference type="Proteomes" id="UP000188603">
    <property type="component" value="Chromosome"/>
</dbReference>
<dbReference type="FunFam" id="3.30.2350.10:FF:000011">
    <property type="entry name" value="tRNA pseudouridine synthase B"/>
    <property type="match status" value="1"/>
</dbReference>
<dbReference type="OrthoDB" id="9802309at2"/>
<evidence type="ECO:0000259" key="7">
    <source>
        <dbReference type="Pfam" id="PF16198"/>
    </source>
</evidence>
<evidence type="ECO:0000256" key="1">
    <source>
        <dbReference type="ARBA" id="ARBA00000385"/>
    </source>
</evidence>
<dbReference type="EMBL" id="CP019699">
    <property type="protein sequence ID" value="AQS56847.1"/>
    <property type="molecule type" value="Genomic_DNA"/>
</dbReference>
<dbReference type="Pfam" id="PF16198">
    <property type="entry name" value="TruB_C_2"/>
    <property type="match status" value="1"/>
</dbReference>
<dbReference type="SUPFAM" id="SSF55120">
    <property type="entry name" value="Pseudouridine synthase"/>
    <property type="match status" value="1"/>
</dbReference>
<dbReference type="GO" id="GO:0031119">
    <property type="term" value="P:tRNA pseudouridine synthesis"/>
    <property type="evidence" value="ECO:0007669"/>
    <property type="project" value="UniProtKB-UniRule"/>
</dbReference>
<dbReference type="InterPro" id="IPR020103">
    <property type="entry name" value="PsdUridine_synth_cat_dom_sf"/>
</dbReference>
<comment type="function">
    <text evidence="5">Responsible for synthesis of pseudouridine from uracil-55 in the psi GC loop of transfer RNAs.</text>
</comment>
<evidence type="ECO:0000313" key="8">
    <source>
        <dbReference type="EMBL" id="AQS56847.1"/>
    </source>
</evidence>
<dbReference type="InterPro" id="IPR002501">
    <property type="entry name" value="PsdUridine_synth_N"/>
</dbReference>
<dbReference type="InterPro" id="IPR014780">
    <property type="entry name" value="tRNA_psdUridine_synth_TruB"/>
</dbReference>
<comment type="similarity">
    <text evidence="2 5">Belongs to the pseudouridine synthase TruB family. Type 1 subfamily.</text>
</comment>
<dbReference type="RefSeq" id="WP_077720714.1">
    <property type="nucleotide sequence ID" value="NZ_CP019699.1"/>
</dbReference>
<dbReference type="NCBIfam" id="TIGR00431">
    <property type="entry name" value="TruB"/>
    <property type="match status" value="1"/>
</dbReference>
<keyword evidence="4 5" id="KW-0413">Isomerase</keyword>
<protein>
    <recommendedName>
        <fullName evidence="5">tRNA pseudouridine synthase B</fullName>
        <ecNumber evidence="5">5.4.99.25</ecNumber>
    </recommendedName>
    <alternativeName>
        <fullName evidence="5">tRNA pseudouridine(55) synthase</fullName>
        <shortName evidence="5">Psi55 synthase</shortName>
    </alternativeName>
    <alternativeName>
        <fullName evidence="5">tRNA pseudouridylate synthase</fullName>
    </alternativeName>
    <alternativeName>
        <fullName evidence="5">tRNA-uridine isomerase</fullName>
    </alternativeName>
</protein>
<evidence type="ECO:0000256" key="3">
    <source>
        <dbReference type="ARBA" id="ARBA00022694"/>
    </source>
</evidence>
<feature type="domain" description="Pseudouridine synthase II N-terminal" evidence="6">
    <location>
        <begin position="23"/>
        <end position="174"/>
    </location>
</feature>
<feature type="domain" description="tRNA pseudouridylate synthase B C-terminal" evidence="7">
    <location>
        <begin position="175"/>
        <end position="232"/>
    </location>
</feature>
<proteinExistence type="inferred from homology"/>
<dbReference type="Gene3D" id="3.30.2350.10">
    <property type="entry name" value="Pseudouridine synthase"/>
    <property type="match status" value="1"/>
</dbReference>
<dbReference type="PANTHER" id="PTHR13767:SF2">
    <property type="entry name" value="PSEUDOURIDYLATE SYNTHASE TRUB1"/>
    <property type="match status" value="1"/>
</dbReference>
<name>A0A1U9K9W0_9BACL</name>
<dbReference type="KEGG" id="ntr:B0W44_14935"/>
<dbReference type="GO" id="GO:0003723">
    <property type="term" value="F:RNA binding"/>
    <property type="evidence" value="ECO:0007669"/>
    <property type="project" value="InterPro"/>
</dbReference>
<evidence type="ECO:0000256" key="5">
    <source>
        <dbReference type="HAMAP-Rule" id="MF_01080"/>
    </source>
</evidence>
<evidence type="ECO:0000313" key="9">
    <source>
        <dbReference type="Proteomes" id="UP000188603"/>
    </source>
</evidence>
<accession>A0A1U9K9W0</accession>
<evidence type="ECO:0000256" key="2">
    <source>
        <dbReference type="ARBA" id="ARBA00005642"/>
    </source>
</evidence>
<dbReference type="Pfam" id="PF01509">
    <property type="entry name" value="TruB_N"/>
    <property type="match status" value="1"/>
</dbReference>
<dbReference type="InterPro" id="IPR032819">
    <property type="entry name" value="TruB_C"/>
</dbReference>
<keyword evidence="3 5" id="KW-0819">tRNA processing</keyword>
<dbReference type="GO" id="GO:1990481">
    <property type="term" value="P:mRNA pseudouridine synthesis"/>
    <property type="evidence" value="ECO:0007669"/>
    <property type="project" value="TreeGrafter"/>
</dbReference>
<comment type="catalytic activity">
    <reaction evidence="1 5">
        <text>uridine(55) in tRNA = pseudouridine(55) in tRNA</text>
        <dbReference type="Rhea" id="RHEA:42532"/>
        <dbReference type="Rhea" id="RHEA-COMP:10101"/>
        <dbReference type="Rhea" id="RHEA-COMP:10102"/>
        <dbReference type="ChEBI" id="CHEBI:65314"/>
        <dbReference type="ChEBI" id="CHEBI:65315"/>
        <dbReference type="EC" id="5.4.99.25"/>
    </reaction>
</comment>
<evidence type="ECO:0000256" key="4">
    <source>
        <dbReference type="ARBA" id="ARBA00023235"/>
    </source>
</evidence>
<dbReference type="GO" id="GO:0160148">
    <property type="term" value="F:tRNA pseudouridine(55) synthase activity"/>
    <property type="evidence" value="ECO:0007669"/>
    <property type="project" value="UniProtKB-EC"/>
</dbReference>
<dbReference type="PANTHER" id="PTHR13767">
    <property type="entry name" value="TRNA-PSEUDOURIDINE SYNTHASE"/>
    <property type="match status" value="1"/>
</dbReference>
<dbReference type="CDD" id="cd02573">
    <property type="entry name" value="PseudoU_synth_EcTruB"/>
    <property type="match status" value="1"/>
</dbReference>
<gene>
    <name evidence="5" type="primary">truB</name>
    <name evidence="8" type="ORF">B0W44_14935</name>
</gene>
<dbReference type="STRING" id="1471761.B0W44_14935"/>
<dbReference type="HAMAP" id="MF_01080">
    <property type="entry name" value="TruB_bact"/>
    <property type="match status" value="1"/>
</dbReference>